<evidence type="ECO:0000313" key="2">
    <source>
        <dbReference type="Proteomes" id="UP000571183"/>
    </source>
</evidence>
<gene>
    <name evidence="1" type="ORF">F5897_001395</name>
</gene>
<keyword evidence="2" id="KW-1185">Reference proteome</keyword>
<sequence>MFVFQKAVSNMTPPKCERLSTPGNEVAKMNHKKLALKTISTAEAVFIVGQEYYRDSKIFVHITCLVDRDFAAHRENQPSQIPATAASKDKARNRFQRTAVLNLQQNYMKQQELNND</sequence>
<dbReference type="Proteomes" id="UP000571183">
    <property type="component" value="Unassembled WGS sequence"/>
</dbReference>
<organism evidence="1 2">
    <name type="scientific">Canibacter oris</name>
    <dbReference type="NCBI Taxonomy" id="1365628"/>
    <lineage>
        <taxon>Bacteria</taxon>
        <taxon>Bacillati</taxon>
        <taxon>Actinomycetota</taxon>
        <taxon>Actinomycetes</taxon>
        <taxon>Micrococcales</taxon>
        <taxon>Microbacteriaceae</taxon>
        <taxon>Canibacter</taxon>
    </lineage>
</organism>
<name>A0A840DKS2_9MICO</name>
<comment type="caution">
    <text evidence="1">The sequence shown here is derived from an EMBL/GenBank/DDBJ whole genome shotgun (WGS) entry which is preliminary data.</text>
</comment>
<protein>
    <submittedName>
        <fullName evidence="1">Uncharacterized protein</fullName>
    </submittedName>
</protein>
<reference evidence="1" key="1">
    <citation type="submission" date="2020-08" db="EMBL/GenBank/DDBJ databases">
        <title>Sequencing the genomes of 1000 actinobacteria strains.</title>
        <authorList>
            <person name="Klenk H.-P."/>
        </authorList>
    </citation>
    <scope>NUCLEOTIDE SEQUENCE [LARGE SCALE GENOMIC DNA]</scope>
    <source>
        <strain evidence="1">DSM 27064</strain>
    </source>
</reference>
<dbReference type="EMBL" id="JACIFD010000014">
    <property type="protein sequence ID" value="MBB4072072.1"/>
    <property type="molecule type" value="Genomic_DNA"/>
</dbReference>
<dbReference type="AlphaFoldDB" id="A0A840DKS2"/>
<evidence type="ECO:0000313" key="1">
    <source>
        <dbReference type="EMBL" id="MBB4072072.1"/>
    </source>
</evidence>
<accession>A0A840DKS2</accession>
<proteinExistence type="predicted"/>